<reference evidence="1 2" key="1">
    <citation type="submission" date="2015-02" db="EMBL/GenBank/DDBJ databases">
        <authorList>
            <person name="Chooi Y.-H."/>
        </authorList>
    </citation>
    <scope>NUCLEOTIDE SEQUENCE [LARGE SCALE GENOMIC DNA]</scope>
    <source>
        <strain evidence="1">E3</strain>
    </source>
</reference>
<evidence type="ECO:0008006" key="3">
    <source>
        <dbReference type="Google" id="ProtNLM"/>
    </source>
</evidence>
<organism evidence="1 2">
    <name type="scientific">Plasmodiophora brassicae</name>
    <name type="common">Clubroot disease agent</name>
    <dbReference type="NCBI Taxonomy" id="37360"/>
    <lineage>
        <taxon>Eukaryota</taxon>
        <taxon>Sar</taxon>
        <taxon>Rhizaria</taxon>
        <taxon>Endomyxa</taxon>
        <taxon>Phytomyxea</taxon>
        <taxon>Plasmodiophorida</taxon>
        <taxon>Plasmodiophoridae</taxon>
        <taxon>Plasmodiophora</taxon>
    </lineage>
</organism>
<protein>
    <recommendedName>
        <fullName evidence="3">Nucleoporin</fullName>
    </recommendedName>
</protein>
<dbReference type="EMBL" id="CDSF01000079">
    <property type="protein sequence ID" value="CEO97234.1"/>
    <property type="molecule type" value="Genomic_DNA"/>
</dbReference>
<evidence type="ECO:0000313" key="1">
    <source>
        <dbReference type="EMBL" id="CEO97234.1"/>
    </source>
</evidence>
<sequence>MAADGVGLVLSNAEFCRYLSNADPARFSTQRLHDELSKPDVLRRLRLNVRYYAEESPSATPANDKRELSQVRYIADKLDVPYGVCLSLFGQFMNLRASEAEPEFDVFLQFYLHERTHLLMLLSLLLQAAGDAGSPYCPVARVILPQVPDLFDSIITSYRALSAGDIPKQLSAEHITYWADGIVDQQASCLQVIACYLFAFKESPTQQQVESLLNLFQSQDTSPLYTLLSSDGRRSCRCITSLWTLLFTQTMHLRSLHSALSDPSNRRQPTIGSLPADASLFDALPATAGEYGPVFLSFAVYLCLSYQLGNGDVSELQQGTLRYLSQAMRLDAFPGLAHAIRELDAHPLLDASSLLARETYHDLLTAVCVSNIFNVLYSLDGFFDRMLAPLYTLLLERNPELSERMWSEIDAAIANASDLRSFPLFANTYHRFQTALTMPLQSSYHKEMAPFLSLLRVMSSSPMSVAHAASVLEQTIPGGFAAMQDVFARAVRALSAGDTNESTFVSEFARCALEMISHAGNDGSLNLSVSFIESVLVLLHYVAEHVVQSRAVDPLLVEVCLGLLCHAPRCDAEFARLLQRYSLPLLAHKFLYNVDLPRCSYSCTAKIIRVIDRILLESDTDLHFPIDDYAPLASRLMDFVCNDVFVCYCGWRFAEDVGRWTLGESLLTLFVTVSSSDDLLARLTLRGQVGYGVGVRLCNESLMQRSLIHPIINDRLFLEFGQPKRVKDVVSTQVALAFRALQLLLNIRVEWNHRPGVDPLNESLLDLFFKSGLDSARVLRQISAYLELPEYTWSRHSIVTLTRLSVLSSLAGPAVHEISAIAGLIGQAKVHELRVQCRRLLSLQNATFQSCVLELLSATLQFQPGMAERLFGFSAANLEGTDSAAVSQREGVWAPLRELLLTSNGDLLVLESVLQVVQHLWESATEYRSIATVVDFLLERHGDELWGATAAPTLALVNPIPSAAEAPRLRLAGVRSASCVFRTITCELRYTDNKSKSLTSSNILPRVLTSASQWLYQFLPTSEEWASFDDETSSAFIACITNWKLFIEATLLYKCVPADFPSSDYVTRLTTHSLALEGIPLPVIRDCAQLLLAVSYHCADVAPPWDTLVRALELHSSSYLQCLALGDNPAVQPTTLAYAAVCDGLLSEFAVRLPRGSDHHMAALRIACNLTERSQHAAWYRYIPTFVVGLPPTVSLADIPALRSALSAMMHWAGRSEPTGAEQVRLRTLLMTSIAVAHHSRGSELLIELGVLPRFSNSWLRNVDPLSSAGGGGGGRTHEVWCLLLDLVVALLRWSSREGSTERLFQRHVVEFAVVFRRTLLVGIRTPLIAENLEEVQHSLRVISAIGSSPKRFRELPASIENDLRYYSRNTTVAATQALVSGAFRDSSSAECEMLLRIVATGLMYLRIQPAQRTPDLFVFDLTSRSDGADKGAPPLTFLVDLVDFCTTEKHLPLRDAKLPRLVLEHALCILIERVLYCTRHSPTPAVIPQDVLQEIVRIRRAIETLAGASEPDDDRLAIERVTDSLRLLEDTVRTAVRAPQLPSSNGALLPPSLSFTHVPMIGTNVRY</sequence>
<proteinExistence type="predicted"/>
<name>A0A0G4IQ08_PLABS</name>
<evidence type="ECO:0000313" key="2">
    <source>
        <dbReference type="Proteomes" id="UP000039324"/>
    </source>
</evidence>
<gene>
    <name evidence="1" type="ORF">PBRA_000579</name>
</gene>
<accession>A0A0G4IQ08</accession>
<keyword evidence="2" id="KW-1185">Reference proteome</keyword>
<dbReference type="Proteomes" id="UP000039324">
    <property type="component" value="Unassembled WGS sequence"/>
</dbReference>